<dbReference type="SUPFAM" id="SSF48371">
    <property type="entry name" value="ARM repeat"/>
    <property type="match status" value="1"/>
</dbReference>
<feature type="transmembrane region" description="Helical" evidence="1">
    <location>
        <begin position="12"/>
        <end position="33"/>
    </location>
</feature>
<dbReference type="InterPro" id="IPR016024">
    <property type="entry name" value="ARM-type_fold"/>
</dbReference>
<keyword evidence="1" id="KW-1133">Transmembrane helix</keyword>
<dbReference type="AlphaFoldDB" id="A0A0B0D9N7"/>
<reference evidence="2 3" key="1">
    <citation type="submission" date="2014-09" db="EMBL/GenBank/DDBJ databases">
        <title>High-quality draft genome sequence of Kocuria marina SO9-6, an actinobacterium isolated from a copper mine.</title>
        <authorList>
            <person name="Castro D.B."/>
            <person name="Pereira L.B."/>
            <person name="Silva M.V."/>
            <person name="Silva B.P."/>
            <person name="Zanardi B.R."/>
            <person name="Carlos C."/>
            <person name="Belgini D.R."/>
            <person name="Limache E.G."/>
            <person name="Lacerda G.V."/>
            <person name="Nery M.B."/>
            <person name="Gomes M.B."/>
            <person name="Souza S."/>
            <person name="Silva T.M."/>
            <person name="Rodrigues V.D."/>
            <person name="Paulino L.C."/>
            <person name="Vicentini R."/>
            <person name="Ferraz L.F."/>
            <person name="Ottoboni L.M."/>
        </authorList>
    </citation>
    <scope>NUCLEOTIDE SEQUENCE [LARGE SCALE GENOMIC DNA]</scope>
    <source>
        <strain evidence="2 3">SO9-6</strain>
    </source>
</reference>
<evidence type="ECO:0008006" key="4">
    <source>
        <dbReference type="Google" id="ProtNLM"/>
    </source>
</evidence>
<dbReference type="STRING" id="223184.AS25_13170"/>
<dbReference type="Pfam" id="PF13646">
    <property type="entry name" value="HEAT_2"/>
    <property type="match status" value="1"/>
</dbReference>
<organism evidence="2 3">
    <name type="scientific">Kocuria marina</name>
    <dbReference type="NCBI Taxonomy" id="223184"/>
    <lineage>
        <taxon>Bacteria</taxon>
        <taxon>Bacillati</taxon>
        <taxon>Actinomycetota</taxon>
        <taxon>Actinomycetes</taxon>
        <taxon>Micrococcales</taxon>
        <taxon>Micrococcaceae</taxon>
        <taxon>Kocuria</taxon>
    </lineage>
</organism>
<dbReference type="eggNOG" id="COG1413">
    <property type="taxonomic scope" value="Bacteria"/>
</dbReference>
<name>A0A0B0D9N7_9MICC</name>
<evidence type="ECO:0000313" key="3">
    <source>
        <dbReference type="Proteomes" id="UP000030664"/>
    </source>
</evidence>
<gene>
    <name evidence="2" type="ORF">AS25_13170</name>
</gene>
<dbReference type="Proteomes" id="UP000030664">
    <property type="component" value="Unassembled WGS sequence"/>
</dbReference>
<dbReference type="Gene3D" id="1.25.10.10">
    <property type="entry name" value="Leucine-rich Repeat Variant"/>
    <property type="match status" value="2"/>
</dbReference>
<dbReference type="InterPro" id="IPR004155">
    <property type="entry name" value="PBS_lyase_HEAT"/>
</dbReference>
<keyword evidence="1" id="KW-0472">Membrane</keyword>
<comment type="caution">
    <text evidence="2">The sequence shown here is derived from an EMBL/GenBank/DDBJ whole genome shotgun (WGS) entry which is preliminary data.</text>
</comment>
<dbReference type="InterPro" id="IPR011989">
    <property type="entry name" value="ARM-like"/>
</dbReference>
<keyword evidence="1" id="KW-0812">Transmembrane</keyword>
<evidence type="ECO:0000256" key="1">
    <source>
        <dbReference type="SAM" id="Phobius"/>
    </source>
</evidence>
<sequence>MATQTIVSPQLLSGVLWVLVWAAIFLLALVLGSRTGRLWREHRERQLLGELRPAMLEVASGEDDDRSALTQLTSVAPRRTRVVDRAVSAMLSKVKGEPARALAEVLRSHGRSSWALRGLSSRRAIRRAYAAWTLGLMRERESGGKIVPLLQDRSMDVVVAAARALTLIGDGAAARPVVRAVAPRRRPRGLPSWVAVESLCTFDEPVAGVVVEATTHPQPSVRHVAATVIGSRPLPQAAPVVRERIAAEEDPRTLAALVEALGKIGGSSDLTLLARFARHPDETVALAAVDALEAIGLPSSVEALAPLVADTRPRPSERAAVALTELGPRGREQLREFAKTPGPAVQPATYALQLTAMRSATRGLD</sequence>
<dbReference type="EMBL" id="JROM01000058">
    <property type="protein sequence ID" value="KHE73450.1"/>
    <property type="molecule type" value="Genomic_DNA"/>
</dbReference>
<proteinExistence type="predicted"/>
<accession>A0A0B0D9N7</accession>
<dbReference type="SMART" id="SM00567">
    <property type="entry name" value="EZ_HEAT"/>
    <property type="match status" value="4"/>
</dbReference>
<protein>
    <recommendedName>
        <fullName evidence="4">HEAT repeat-containing protein</fullName>
    </recommendedName>
</protein>
<evidence type="ECO:0000313" key="2">
    <source>
        <dbReference type="EMBL" id="KHE73450.1"/>
    </source>
</evidence>
<dbReference type="RefSeq" id="WP_035965706.1">
    <property type="nucleotide sequence ID" value="NZ_JROM01000058.1"/>
</dbReference>